<organism evidence="4 5">
    <name type="scientific">Prunus dulcis</name>
    <name type="common">Almond</name>
    <name type="synonym">Amygdalus dulcis</name>
    <dbReference type="NCBI Taxonomy" id="3755"/>
    <lineage>
        <taxon>Eukaryota</taxon>
        <taxon>Viridiplantae</taxon>
        <taxon>Streptophyta</taxon>
        <taxon>Embryophyta</taxon>
        <taxon>Tracheophyta</taxon>
        <taxon>Spermatophyta</taxon>
        <taxon>Magnoliopsida</taxon>
        <taxon>eudicotyledons</taxon>
        <taxon>Gunneridae</taxon>
        <taxon>Pentapetalae</taxon>
        <taxon>rosids</taxon>
        <taxon>fabids</taxon>
        <taxon>Rosales</taxon>
        <taxon>Rosaceae</taxon>
        <taxon>Amygdaloideae</taxon>
        <taxon>Amygdaleae</taxon>
        <taxon>Prunus</taxon>
    </lineage>
</organism>
<keyword evidence="1" id="KW-0175">Coiled coil</keyword>
<evidence type="ECO:0000256" key="1">
    <source>
        <dbReference type="SAM" id="Coils"/>
    </source>
</evidence>
<feature type="coiled-coil region" evidence="1">
    <location>
        <begin position="92"/>
        <end position="161"/>
    </location>
</feature>
<evidence type="ECO:0000313" key="4">
    <source>
        <dbReference type="EMBL" id="VVA27123.1"/>
    </source>
</evidence>
<dbReference type="EMBL" id="CABIKO010000116">
    <property type="protein sequence ID" value="VVA27123.1"/>
    <property type="molecule type" value="Genomic_DNA"/>
</dbReference>
<dbReference type="OMA" id="HEAINMQ"/>
<gene>
    <name evidence="4" type="ORF">ALMOND_2B007635</name>
</gene>
<feature type="compositionally biased region" description="Basic residues" evidence="2">
    <location>
        <begin position="364"/>
        <end position="378"/>
    </location>
</feature>
<feature type="compositionally biased region" description="Basic and acidic residues" evidence="2">
    <location>
        <begin position="193"/>
        <end position="208"/>
    </location>
</feature>
<feature type="compositionally biased region" description="Basic and acidic residues" evidence="2">
    <location>
        <begin position="424"/>
        <end position="442"/>
    </location>
</feature>
<feature type="transmembrane region" description="Helical" evidence="3">
    <location>
        <begin position="19"/>
        <end position="37"/>
    </location>
</feature>
<sequence length="519" mass="58219">MAKGNGNGSSNNSSRGRPYGLMLVMAFGAALLGVMVLHKLRERRIFNLLLKEKDTDLISLHHLLQKERYYAKELKRKNEEMTTKLYSIRTQKMELDRRVLELKSTIDSLKEELQTMEAALEEKQSEIKMQRVNVENENPQVMELLEILKKKEAEVEDLKHHLEYPVKVSSVSTDDPSNPAVNLTLSESVAGKGKTEVTETTEESDRLQESTISNKDIEKERPSEGGSGNKSIRLRQGENTTEVEDQIGNGEGETDRREMMSKQPENFMNPQDGNIKGDTEEEGQGKKGENFKDGEESNLANAAEAISDTNGKDDGNIENSELNESQKLHAPPTGGMKLEMQDNSDNSGRSRRVRGKHGFISGDRRKKSRLIAKHRRLGNRGNFKTNGVGSVGSVRSTRFSKDGQNGSMDSGDLEEAASNRRLKVKGDSKQRLEVGKSEDHEAINMQQQNLNNRDIKKPENSAEQTKSADTQDLPADLEVADAEEQEKDATDDNVFDELSGSNLEEDKEEYREEVDESEF</sequence>
<dbReference type="Gramene" id="VVA27123">
    <property type="protein sequence ID" value="VVA27123"/>
    <property type="gene ID" value="Prudul26B007635"/>
</dbReference>
<evidence type="ECO:0000256" key="3">
    <source>
        <dbReference type="SAM" id="Phobius"/>
    </source>
</evidence>
<dbReference type="InParanoid" id="A0A5E4FG59"/>
<evidence type="ECO:0000256" key="2">
    <source>
        <dbReference type="SAM" id="MobiDB-lite"/>
    </source>
</evidence>
<accession>A0A5E4FG59</accession>
<feature type="compositionally biased region" description="Basic and acidic residues" evidence="2">
    <location>
        <begin position="275"/>
        <end position="295"/>
    </location>
</feature>
<protein>
    <submittedName>
        <fullName evidence="4">PREDICTED: glutamic acid-rich</fullName>
    </submittedName>
</protein>
<dbReference type="Proteomes" id="UP000327085">
    <property type="component" value="Chromosome 3"/>
</dbReference>
<feature type="compositionally biased region" description="Polar residues" evidence="2">
    <location>
        <begin position="169"/>
        <end position="187"/>
    </location>
</feature>
<feature type="compositionally biased region" description="Polar residues" evidence="2">
    <location>
        <begin position="382"/>
        <end position="408"/>
    </location>
</feature>
<dbReference type="PANTHER" id="PTHR36143:SF4">
    <property type="entry name" value="OS08G0177500 PROTEIN"/>
    <property type="match status" value="1"/>
</dbReference>
<feature type="compositionally biased region" description="Polar residues" evidence="2">
    <location>
        <begin position="461"/>
        <end position="470"/>
    </location>
</feature>
<proteinExistence type="predicted"/>
<feature type="compositionally biased region" description="Acidic residues" evidence="2">
    <location>
        <begin position="503"/>
        <end position="519"/>
    </location>
</feature>
<feature type="compositionally biased region" description="Acidic residues" evidence="2">
    <location>
        <begin position="478"/>
        <end position="495"/>
    </location>
</feature>
<evidence type="ECO:0000313" key="5">
    <source>
        <dbReference type="Proteomes" id="UP000327085"/>
    </source>
</evidence>
<dbReference type="AlphaFoldDB" id="A0A5E4FG59"/>
<feature type="compositionally biased region" description="Polar residues" evidence="2">
    <location>
        <begin position="263"/>
        <end position="272"/>
    </location>
</feature>
<dbReference type="PANTHER" id="PTHR36143">
    <property type="entry name" value="OS08G0177500 PROTEIN"/>
    <property type="match status" value="1"/>
</dbReference>
<keyword evidence="3" id="KW-1133">Transmembrane helix</keyword>
<keyword evidence="3" id="KW-0812">Transmembrane</keyword>
<feature type="region of interest" description="Disordered" evidence="2">
    <location>
        <begin position="169"/>
        <end position="519"/>
    </location>
</feature>
<reference evidence="5" key="1">
    <citation type="journal article" date="2020" name="Plant J.">
        <title>Transposons played a major role in the diversification between the closely related almond and peach genomes: results from the almond genome sequence.</title>
        <authorList>
            <person name="Alioto T."/>
            <person name="Alexiou K.G."/>
            <person name="Bardil A."/>
            <person name="Barteri F."/>
            <person name="Castanera R."/>
            <person name="Cruz F."/>
            <person name="Dhingra A."/>
            <person name="Duval H."/>
            <person name="Fernandez I Marti A."/>
            <person name="Frias L."/>
            <person name="Galan B."/>
            <person name="Garcia J.L."/>
            <person name="Howad W."/>
            <person name="Gomez-Garrido J."/>
            <person name="Gut M."/>
            <person name="Julca I."/>
            <person name="Morata J."/>
            <person name="Puigdomenech P."/>
            <person name="Ribeca P."/>
            <person name="Rubio Cabetas M.J."/>
            <person name="Vlasova A."/>
            <person name="Wirthensohn M."/>
            <person name="Garcia-Mas J."/>
            <person name="Gabaldon T."/>
            <person name="Casacuberta J.M."/>
            <person name="Arus P."/>
        </authorList>
    </citation>
    <scope>NUCLEOTIDE SEQUENCE [LARGE SCALE GENOMIC DNA]</scope>
    <source>
        <strain evidence="5">cv. Texas</strain>
    </source>
</reference>
<keyword evidence="3" id="KW-0472">Membrane</keyword>
<name>A0A5E4FG59_PRUDU</name>